<protein>
    <submittedName>
        <fullName evidence="4">USH1 protein network component harmonin binding protein 1</fullName>
    </submittedName>
</protein>
<feature type="compositionally biased region" description="Gly residues" evidence="2">
    <location>
        <begin position="531"/>
        <end position="548"/>
    </location>
</feature>
<accession>A0A452U605</accession>
<dbReference type="Pfam" id="PF10506">
    <property type="entry name" value="USHBP1_PDZ-bd"/>
    <property type="match status" value="1"/>
</dbReference>
<dbReference type="GeneTree" id="ENSGT00530000063974"/>
<name>A0A452U605_URSMA</name>
<dbReference type="Ensembl" id="ENSUMAT00000019105.1">
    <property type="protein sequence ID" value="ENSUMAP00000016156.1"/>
    <property type="gene ID" value="ENSUMAG00000011869.1"/>
</dbReference>
<feature type="compositionally biased region" description="Basic residues" evidence="2">
    <location>
        <begin position="1"/>
        <end position="15"/>
    </location>
</feature>
<evidence type="ECO:0000256" key="1">
    <source>
        <dbReference type="SAM" id="Coils"/>
    </source>
</evidence>
<organism evidence="4">
    <name type="scientific">Ursus maritimus</name>
    <name type="common">Polar bear</name>
    <name type="synonym">Thalarctos maritimus</name>
    <dbReference type="NCBI Taxonomy" id="29073"/>
    <lineage>
        <taxon>Eukaryota</taxon>
        <taxon>Metazoa</taxon>
        <taxon>Chordata</taxon>
        <taxon>Craniata</taxon>
        <taxon>Vertebrata</taxon>
        <taxon>Euteleostomi</taxon>
        <taxon>Mammalia</taxon>
        <taxon>Eutheria</taxon>
        <taxon>Laurasiatheria</taxon>
        <taxon>Carnivora</taxon>
        <taxon>Caniformia</taxon>
        <taxon>Ursidae</taxon>
        <taxon>Ursus</taxon>
    </lineage>
</organism>
<feature type="compositionally biased region" description="Gly residues" evidence="2">
    <location>
        <begin position="563"/>
        <end position="572"/>
    </location>
</feature>
<proteinExistence type="predicted"/>
<gene>
    <name evidence="4" type="primary">USHBP1</name>
</gene>
<feature type="domain" description="Harmonin-binding protein USHBP1 PDZ-binding" evidence="3">
    <location>
        <begin position="299"/>
        <end position="362"/>
    </location>
</feature>
<feature type="region of interest" description="Disordered" evidence="2">
    <location>
        <begin position="1"/>
        <end position="118"/>
    </location>
</feature>
<dbReference type="PANTHER" id="PTHR23347:SF5">
    <property type="entry name" value="HARMONIN-BINDING PROTEIN USHBP1"/>
    <property type="match status" value="1"/>
</dbReference>
<evidence type="ECO:0000256" key="2">
    <source>
        <dbReference type="SAM" id="MobiDB-lite"/>
    </source>
</evidence>
<dbReference type="InterPro" id="IPR040171">
    <property type="entry name" value="USBP1-like"/>
</dbReference>
<reference evidence="4" key="1">
    <citation type="submission" date="2019-03" db="UniProtKB">
        <authorList>
            <consortium name="Ensembl"/>
        </authorList>
    </citation>
    <scope>IDENTIFICATION</scope>
</reference>
<feature type="region of interest" description="Disordered" evidence="2">
    <location>
        <begin position="131"/>
        <end position="168"/>
    </location>
</feature>
<dbReference type="InterPro" id="IPR019536">
    <property type="entry name" value="USHBP1_PDZ-bd"/>
</dbReference>
<feature type="coiled-coil region" evidence="1">
    <location>
        <begin position="194"/>
        <end position="221"/>
    </location>
</feature>
<feature type="region of interest" description="Disordered" evidence="2">
    <location>
        <begin position="226"/>
        <end position="257"/>
    </location>
</feature>
<dbReference type="PANTHER" id="PTHR23347">
    <property type="entry name" value="COLORECTAL MUTANT CANCER PROTEIN MCC PROTEIN -RELATED"/>
    <property type="match status" value="1"/>
</dbReference>
<feature type="region of interest" description="Disordered" evidence="2">
    <location>
        <begin position="531"/>
        <end position="574"/>
    </location>
</feature>
<sequence length="694" mass="74432">MSARATRPRSRRGRHAPPGELDPVAESSEEAEAGSRSSELGPVPSQESCKPKLPGPEAEASGQGLVNRTNKEAEGDSSRGPAPSPEGPCKPAEEGQQAADVAPLGGETVPPKPEASDMFQILQHALSSLEAAAAAWRHRPPSCPGPMEAEDKSEVGPRSCLEQEGAGGCQREAARLAERNDWLRLALGSREEELIRMQASLRAIQAEKEMLQREVQELQDSLLRLEPFPLPSRGPAGGSVSGSSSSGVDEEPWGSQDPFSLGHPLLRRLRSDSSTQMLGPLPTQPLTPEIHIMEAQMDQLRGSIEKLKCFNRLLSAVLQGYKGRCEGLSMQLGQREAEATALRLALQYSEHCEEAYGVLLTLREADSGAREEAPKGDLEVVEKEAQRLLAQEGAAVDGAIPQDPQPSPEGSSVDRPTLQEVATQLWGYVQRLRARRALVKIPPEPGPTLAPMPTMPHAEAMVQAILGTQPGPALPRLEKMQIQQDLAATRVCMGSGHCKRGLELREAALRAQGPAHVLLLEQLRWERAQLGTGGASSSGADSSGGGSSGDEEELQGPPAILGGSKGIDGGQVGRVQGPETLAQELAASLNRALGLREQLQSLREELERVAQKGRARRAQSAELNSDLCKAHSALVLAFRGAHRKQEEQLRKLEQQVVLMEARQAEELEALEATARALGKPSPPCRPPRLGETFL</sequence>
<dbReference type="GO" id="GO:0030165">
    <property type="term" value="F:PDZ domain binding"/>
    <property type="evidence" value="ECO:0007669"/>
    <property type="project" value="Ensembl"/>
</dbReference>
<evidence type="ECO:0000259" key="3">
    <source>
        <dbReference type="Pfam" id="PF10506"/>
    </source>
</evidence>
<feature type="coiled-coil region" evidence="1">
    <location>
        <begin position="585"/>
        <end position="669"/>
    </location>
</feature>
<evidence type="ECO:0000313" key="4">
    <source>
        <dbReference type="Ensembl" id="ENSUMAP00000016156"/>
    </source>
</evidence>
<dbReference type="AlphaFoldDB" id="A0A452U605"/>
<dbReference type="OMA" id="RELCKAH"/>
<keyword evidence="1" id="KW-0175">Coiled coil</keyword>
<feature type="region of interest" description="Disordered" evidence="2">
    <location>
        <begin position="673"/>
        <end position="694"/>
    </location>
</feature>